<feature type="domain" description="Transposase IS4-like" evidence="2">
    <location>
        <begin position="31"/>
        <end position="109"/>
    </location>
</feature>
<evidence type="ECO:0000313" key="3">
    <source>
        <dbReference type="EMBL" id="MFG1711311.1"/>
    </source>
</evidence>
<dbReference type="RefSeq" id="WP_393177959.1">
    <property type="nucleotide sequence ID" value="NZ_JBICRM010000091.1"/>
</dbReference>
<keyword evidence="4" id="KW-1185">Reference proteome</keyword>
<name>A0ABW7AY67_9ACTN</name>
<evidence type="ECO:0000256" key="1">
    <source>
        <dbReference type="SAM" id="MobiDB-lite"/>
    </source>
</evidence>
<gene>
    <name evidence="3" type="ORF">ACFLIM_50010</name>
</gene>
<sequence length="111" mass="11498">MIAGQDVEPADGSDGRWKTAPDRIISTVDVEARHTHKSTQQRDDGYKGHLAVEPETGLFTAVALCPGAGAVHHEAAVAPDLPAAERGPLQILADAAYAAADLRAALTAAGY</sequence>
<dbReference type="Proteomes" id="UP001603978">
    <property type="component" value="Unassembled WGS sequence"/>
</dbReference>
<feature type="region of interest" description="Disordered" evidence="1">
    <location>
        <begin position="1"/>
        <end position="21"/>
    </location>
</feature>
<proteinExistence type="predicted"/>
<reference evidence="3 4" key="1">
    <citation type="submission" date="2024-10" db="EMBL/GenBank/DDBJ databases">
        <authorList>
            <person name="Topkara A.R."/>
            <person name="Saygin H."/>
        </authorList>
    </citation>
    <scope>NUCLEOTIDE SEQUENCE [LARGE SCALE GENOMIC DNA]</scope>
    <source>
        <strain evidence="3 4">M3C6</strain>
    </source>
</reference>
<comment type="caution">
    <text evidence="3">The sequence shown here is derived from an EMBL/GenBank/DDBJ whole genome shotgun (WGS) entry which is preliminary data.</text>
</comment>
<dbReference type="EMBL" id="JBICRM010000091">
    <property type="protein sequence ID" value="MFG1711311.1"/>
    <property type="molecule type" value="Genomic_DNA"/>
</dbReference>
<accession>A0ABW7AY67</accession>
<dbReference type="InterPro" id="IPR002559">
    <property type="entry name" value="Transposase_11"/>
</dbReference>
<evidence type="ECO:0000259" key="2">
    <source>
        <dbReference type="Pfam" id="PF01609"/>
    </source>
</evidence>
<protein>
    <submittedName>
        <fullName evidence="3">Transposase</fullName>
    </submittedName>
</protein>
<dbReference type="Pfam" id="PF01609">
    <property type="entry name" value="DDE_Tnp_1"/>
    <property type="match status" value="1"/>
</dbReference>
<organism evidence="3 4">
    <name type="scientific">Nonomuraea marmarensis</name>
    <dbReference type="NCBI Taxonomy" id="3351344"/>
    <lineage>
        <taxon>Bacteria</taxon>
        <taxon>Bacillati</taxon>
        <taxon>Actinomycetota</taxon>
        <taxon>Actinomycetes</taxon>
        <taxon>Streptosporangiales</taxon>
        <taxon>Streptosporangiaceae</taxon>
        <taxon>Nonomuraea</taxon>
    </lineage>
</organism>
<evidence type="ECO:0000313" key="4">
    <source>
        <dbReference type="Proteomes" id="UP001603978"/>
    </source>
</evidence>